<comment type="similarity">
    <text evidence="1 4">Belongs to the universal ribosomal protein uL30 family.</text>
</comment>
<dbReference type="InterPro" id="IPR036919">
    <property type="entry name" value="Ribo_uL30_ferredoxin-like_sf"/>
</dbReference>
<dbReference type="GO" id="GO:0000463">
    <property type="term" value="P:maturation of LSU-rRNA from tricistronic rRNA transcript (SSU-rRNA, 5.8S rRNA, LSU-rRNA)"/>
    <property type="evidence" value="ECO:0007669"/>
    <property type="project" value="TreeGrafter"/>
</dbReference>
<keyword evidence="3 4" id="KW-0687">Ribonucleoprotein</keyword>
<dbReference type="Pfam" id="PF00327">
    <property type="entry name" value="Ribosomal_L30"/>
    <property type="match status" value="1"/>
</dbReference>
<dbReference type="NCBIfam" id="TIGR01309">
    <property type="entry name" value="uL30_arch"/>
    <property type="match status" value="1"/>
</dbReference>
<dbReference type="Proteomes" id="UP000066376">
    <property type="component" value="Chromosome"/>
</dbReference>
<dbReference type="InterPro" id="IPR016082">
    <property type="entry name" value="Ribosomal_uL30_ferredoxin-like"/>
</dbReference>
<name>A0A126QYW1_METOL</name>
<dbReference type="EMBL" id="CP014265">
    <property type="protein sequence ID" value="AMK15016.1"/>
    <property type="molecule type" value="Genomic_DNA"/>
</dbReference>
<organism evidence="6 8">
    <name type="scientific">Methanobrevibacter olleyae</name>
    <dbReference type="NCBI Taxonomy" id="294671"/>
    <lineage>
        <taxon>Archaea</taxon>
        <taxon>Methanobacteriati</taxon>
        <taxon>Methanobacteriota</taxon>
        <taxon>Methanomada group</taxon>
        <taxon>Methanobacteria</taxon>
        <taxon>Methanobacteriales</taxon>
        <taxon>Methanobacteriaceae</taxon>
        <taxon>Methanobrevibacter</taxon>
    </lineage>
</organism>
<evidence type="ECO:0000256" key="2">
    <source>
        <dbReference type="ARBA" id="ARBA00022980"/>
    </source>
</evidence>
<dbReference type="PATRIC" id="fig|294671.3.peg.475"/>
<dbReference type="PANTHER" id="PTHR11524:SF16">
    <property type="entry name" value="LARGE RIBOSOMAL SUBUNIT PROTEIN UL30"/>
    <property type="match status" value="1"/>
</dbReference>
<dbReference type="PANTHER" id="PTHR11524">
    <property type="entry name" value="60S RIBOSOMAL PROTEIN L7"/>
    <property type="match status" value="1"/>
</dbReference>
<dbReference type="InterPro" id="IPR005997">
    <property type="entry name" value="Ribosomal_uL30_arc"/>
</dbReference>
<dbReference type="KEGG" id="mol:YLM1_0459"/>
<reference evidence="7" key="4">
    <citation type="submission" date="2016-10" db="EMBL/GenBank/DDBJ databases">
        <authorList>
            <person name="de Groot N.N."/>
        </authorList>
    </citation>
    <scope>NUCLEOTIDE SEQUENCE [LARGE SCALE GENOMIC DNA]</scope>
    <source>
        <strain evidence="7">DSM 16632</strain>
    </source>
</reference>
<keyword evidence="8" id="KW-1185">Reference proteome</keyword>
<comment type="subunit">
    <text evidence="4">Part of the 50S ribosomal subunit.</text>
</comment>
<dbReference type="SUPFAM" id="SSF55129">
    <property type="entry name" value="Ribosomal protein L30p/L7e"/>
    <property type="match status" value="1"/>
</dbReference>
<reference evidence="8" key="2">
    <citation type="submission" date="2016-02" db="EMBL/GenBank/DDBJ databases">
        <title>The draft genome sequence of the rumen methanogen Methanobrevibacter olleyae YLM1.</title>
        <authorList>
            <consortium name="New Zealand Agricultural Greenhouse Gas Research Centre/Pastoral Greenhouse Gas Research Consortium"/>
            <person name="Kelly W.J."/>
            <person name="Li D."/>
            <person name="Lambie S.C."/>
            <person name="Attwood G.T."/>
            <person name="Altermann E."/>
            <person name="Leahy S.C."/>
        </authorList>
    </citation>
    <scope>NUCLEOTIDE SEQUENCE [LARGE SCALE GENOMIC DNA]</scope>
    <source>
        <strain evidence="8">YLM1</strain>
    </source>
</reference>
<evidence type="ECO:0000259" key="5">
    <source>
        <dbReference type="Pfam" id="PF00327"/>
    </source>
</evidence>
<dbReference type="Gene3D" id="3.30.1390.20">
    <property type="entry name" value="Ribosomal protein L30, ferredoxin-like fold domain"/>
    <property type="match status" value="1"/>
</dbReference>
<reference evidence="6 8" key="1">
    <citation type="journal article" date="2016" name="Genome Announc.">
        <title>Draft Genome Sequence of the Rumen Methanogen Methanobrevibacter olleyae YLM1.</title>
        <authorList>
            <person name="Kelly W.J."/>
            <person name="Li D."/>
            <person name="Lambie S.C."/>
            <person name="Cox F."/>
            <person name="Attwood G.T."/>
            <person name="Altermann E."/>
            <person name="Leahy S.C."/>
        </authorList>
    </citation>
    <scope>NUCLEOTIDE SEQUENCE [LARGE SCALE GENOMIC DNA]</scope>
    <source>
        <strain evidence="6 8">YLM1</strain>
    </source>
</reference>
<accession>A0A126QYW1</accession>
<proteinExistence type="inferred from homology"/>
<keyword evidence="2 4" id="KW-0689">Ribosomal protein</keyword>
<dbReference type="InterPro" id="IPR018038">
    <property type="entry name" value="Ribosomal_uL30_CS"/>
</dbReference>
<evidence type="ECO:0000313" key="6">
    <source>
        <dbReference type="EMBL" id="AMK15016.1"/>
    </source>
</evidence>
<evidence type="ECO:0000256" key="1">
    <source>
        <dbReference type="ARBA" id="ARBA00007594"/>
    </source>
</evidence>
<dbReference type="InterPro" id="IPR035808">
    <property type="entry name" value="Ribosomal_uL30_euk_arc"/>
</dbReference>
<sequence>MYLVIRIRGTTGVIKGIASTLEMLRLNRISHAVLVEENPSYKGMLQKAKDYITWGEVDLETLTKLIEKRGRLVGGARIDEEYLAENTDYSSFEELANALLNSEIKAQDIDMKPVFRLHPPRKGYKGIRHSVNEGGSLGYRGEDINNLAKRMA</sequence>
<dbReference type="AlphaFoldDB" id="A0A126QYW1"/>
<protein>
    <recommendedName>
        <fullName evidence="4">Large ribosomal subunit protein uL30</fullName>
    </recommendedName>
</protein>
<evidence type="ECO:0000256" key="4">
    <source>
        <dbReference type="HAMAP-Rule" id="MF_01371"/>
    </source>
</evidence>
<dbReference type="GO" id="GO:0003735">
    <property type="term" value="F:structural constituent of ribosome"/>
    <property type="evidence" value="ECO:0007669"/>
    <property type="project" value="UniProtKB-UniRule"/>
</dbReference>
<evidence type="ECO:0000256" key="3">
    <source>
        <dbReference type="ARBA" id="ARBA00023274"/>
    </source>
</evidence>
<dbReference type="STRING" id="294671.YLM1_0459"/>
<dbReference type="EMBL" id="FOTL01000023">
    <property type="protein sequence ID" value="SFL62161.1"/>
    <property type="molecule type" value="Genomic_DNA"/>
</dbReference>
<dbReference type="NCBIfam" id="NF004711">
    <property type="entry name" value="PRK06049.1"/>
    <property type="match status" value="1"/>
</dbReference>
<dbReference type="CDD" id="cd01657">
    <property type="entry name" value="Ribosomal_L7_archeal_euk"/>
    <property type="match status" value="1"/>
</dbReference>
<dbReference type="GO" id="GO:0022625">
    <property type="term" value="C:cytosolic large ribosomal subunit"/>
    <property type="evidence" value="ECO:0007669"/>
    <property type="project" value="UniProtKB-UniRule"/>
</dbReference>
<evidence type="ECO:0000313" key="8">
    <source>
        <dbReference type="Proteomes" id="UP000066376"/>
    </source>
</evidence>
<dbReference type="RefSeq" id="WP_067145910.1">
    <property type="nucleotide sequence ID" value="NZ_CP014265.1"/>
</dbReference>
<dbReference type="PROSITE" id="PS00634">
    <property type="entry name" value="RIBOSOMAL_L30"/>
    <property type="match status" value="1"/>
</dbReference>
<dbReference type="GO" id="GO:0006412">
    <property type="term" value="P:translation"/>
    <property type="evidence" value="ECO:0007669"/>
    <property type="project" value="UniProtKB-UniRule"/>
</dbReference>
<dbReference type="HAMAP" id="MF_01371_A">
    <property type="entry name" value="Ribosomal_uL30_A"/>
    <property type="match status" value="1"/>
</dbReference>
<evidence type="ECO:0000313" key="9">
    <source>
        <dbReference type="Proteomes" id="UP000183442"/>
    </source>
</evidence>
<reference evidence="9" key="3">
    <citation type="submission" date="2016-10" db="EMBL/GenBank/DDBJ databases">
        <authorList>
            <person name="Varghese N."/>
        </authorList>
    </citation>
    <scope>NUCLEOTIDE SEQUENCE [LARGE SCALE GENOMIC DNA]</scope>
    <source>
        <strain evidence="9">DSM 16632</strain>
    </source>
</reference>
<dbReference type="OrthoDB" id="6379at2157"/>
<dbReference type="InterPro" id="IPR039699">
    <property type="entry name" value="Ribosomal_uL30"/>
</dbReference>
<dbReference type="Proteomes" id="UP000183442">
    <property type="component" value="Unassembled WGS sequence"/>
</dbReference>
<dbReference type="GeneID" id="28488758"/>
<evidence type="ECO:0000313" key="7">
    <source>
        <dbReference type="EMBL" id="SFL62161.1"/>
    </source>
</evidence>
<feature type="domain" description="Large ribosomal subunit protein uL30-like ferredoxin-like fold" evidence="5">
    <location>
        <begin position="2"/>
        <end position="52"/>
    </location>
</feature>
<dbReference type="GO" id="GO:0003723">
    <property type="term" value="F:RNA binding"/>
    <property type="evidence" value="ECO:0007669"/>
    <property type="project" value="TreeGrafter"/>
</dbReference>
<gene>
    <name evidence="4" type="primary">rpl30</name>
    <name evidence="7" type="ORF">SAMN02910297_01347</name>
    <name evidence="6" type="ORF">YLM1_0459</name>
</gene>
<dbReference type="Gene3D" id="1.10.15.30">
    <property type="match status" value="1"/>
</dbReference>